<dbReference type="Gene3D" id="3.40.960.10">
    <property type="entry name" value="VSR Endonuclease"/>
    <property type="match status" value="1"/>
</dbReference>
<dbReference type="NCBIfam" id="TIGR00632">
    <property type="entry name" value="vsr"/>
    <property type="match status" value="1"/>
</dbReference>
<evidence type="ECO:0000256" key="2">
    <source>
        <dbReference type="ARBA" id="ARBA00022759"/>
    </source>
</evidence>
<accession>A0A5E4THX5</accession>
<dbReference type="AlphaFoldDB" id="A0A5E4THX5"/>
<dbReference type="EMBL" id="CABPRZ010000004">
    <property type="protein sequence ID" value="VVD86872.1"/>
    <property type="molecule type" value="Genomic_DNA"/>
</dbReference>
<dbReference type="OrthoDB" id="9801520at2"/>
<dbReference type="EC" id="3.1.-.-" evidence="6"/>
<keyword evidence="5 6" id="KW-0234">DNA repair</keyword>
<gene>
    <name evidence="7" type="ORF">PTE30175_01349</name>
</gene>
<dbReference type="InterPro" id="IPR011335">
    <property type="entry name" value="Restrct_endonuc-II-like"/>
</dbReference>
<organism evidence="7 8">
    <name type="scientific">Pandoraea terrae</name>
    <dbReference type="NCBI Taxonomy" id="1537710"/>
    <lineage>
        <taxon>Bacteria</taxon>
        <taxon>Pseudomonadati</taxon>
        <taxon>Pseudomonadota</taxon>
        <taxon>Betaproteobacteria</taxon>
        <taxon>Burkholderiales</taxon>
        <taxon>Burkholderiaceae</taxon>
        <taxon>Pandoraea</taxon>
    </lineage>
</organism>
<dbReference type="CDD" id="cd00221">
    <property type="entry name" value="Vsr"/>
    <property type="match status" value="1"/>
</dbReference>
<keyword evidence="2 6" id="KW-0255">Endonuclease</keyword>
<keyword evidence="3 6" id="KW-0227">DNA damage</keyword>
<dbReference type="SUPFAM" id="SSF52980">
    <property type="entry name" value="Restriction endonuclease-like"/>
    <property type="match status" value="1"/>
</dbReference>
<evidence type="ECO:0000256" key="3">
    <source>
        <dbReference type="ARBA" id="ARBA00022763"/>
    </source>
</evidence>
<evidence type="ECO:0000313" key="8">
    <source>
        <dbReference type="Proteomes" id="UP000414233"/>
    </source>
</evidence>
<keyword evidence="4 6" id="KW-0378">Hydrolase</keyword>
<reference evidence="7 8" key="1">
    <citation type="submission" date="2019-08" db="EMBL/GenBank/DDBJ databases">
        <authorList>
            <person name="Peeters C."/>
        </authorList>
    </citation>
    <scope>NUCLEOTIDE SEQUENCE [LARGE SCALE GENOMIC DNA]</scope>
    <source>
        <strain evidence="7 8">LMG 30175</strain>
    </source>
</reference>
<keyword evidence="1 6" id="KW-0540">Nuclease</keyword>
<dbReference type="PIRSF" id="PIRSF018267">
    <property type="entry name" value="VSR_endonuc"/>
    <property type="match status" value="1"/>
</dbReference>
<dbReference type="InterPro" id="IPR004603">
    <property type="entry name" value="DNA_mismatch_endonuc_vsr"/>
</dbReference>
<protein>
    <recommendedName>
        <fullName evidence="6">Very short patch repair endonuclease</fullName>
        <ecNumber evidence="6">3.1.-.-</ecNumber>
    </recommendedName>
</protein>
<evidence type="ECO:0000256" key="6">
    <source>
        <dbReference type="PIRNR" id="PIRNR018267"/>
    </source>
</evidence>
<dbReference type="Pfam" id="PF03852">
    <property type="entry name" value="Vsr"/>
    <property type="match status" value="1"/>
</dbReference>
<comment type="function">
    <text evidence="6">May nick specific sequences that contain T:G mispairs resulting from m5C-deamination.</text>
</comment>
<dbReference type="GO" id="GO:0006298">
    <property type="term" value="P:mismatch repair"/>
    <property type="evidence" value="ECO:0007669"/>
    <property type="project" value="UniProtKB-UniRule"/>
</dbReference>
<evidence type="ECO:0000256" key="4">
    <source>
        <dbReference type="ARBA" id="ARBA00022801"/>
    </source>
</evidence>
<name>A0A5E4THX5_9BURK</name>
<sequence length="143" mass="16832">MDIVDANTRSQMMSGIRAKDTKPEMIVRRFLHSNGFRYRLHDRKLPGTPDLVLPKYRAVIFVHGCFWHHHPDCDKAYIPASDTEKWMHKFQTNRTRDERNVTLLTQMGWHVIVVWECELSARRAASQLNGLKDSLHHLQVTDR</sequence>
<evidence type="ECO:0000256" key="1">
    <source>
        <dbReference type="ARBA" id="ARBA00022722"/>
    </source>
</evidence>
<proteinExistence type="inferred from homology"/>
<evidence type="ECO:0000256" key="5">
    <source>
        <dbReference type="ARBA" id="ARBA00023204"/>
    </source>
</evidence>
<dbReference type="Proteomes" id="UP000414233">
    <property type="component" value="Unassembled WGS sequence"/>
</dbReference>
<dbReference type="GO" id="GO:0016787">
    <property type="term" value="F:hydrolase activity"/>
    <property type="evidence" value="ECO:0007669"/>
    <property type="project" value="UniProtKB-KW"/>
</dbReference>
<comment type="similarity">
    <text evidence="6">Belongs to the vsr family.</text>
</comment>
<evidence type="ECO:0000313" key="7">
    <source>
        <dbReference type="EMBL" id="VVD86872.1"/>
    </source>
</evidence>
<dbReference type="GO" id="GO:0004519">
    <property type="term" value="F:endonuclease activity"/>
    <property type="evidence" value="ECO:0007669"/>
    <property type="project" value="UniProtKB-KW"/>
</dbReference>
<keyword evidence="8" id="KW-1185">Reference proteome</keyword>